<comment type="caution">
    <text evidence="1">The sequence shown here is derived from an EMBL/GenBank/DDBJ whole genome shotgun (WGS) entry which is preliminary data.</text>
</comment>
<sequence length="150" mass="16153">MVIETAQPAWVWLIGISAIPVTLRWRWPVRSESSVLNELVLSVFRSPLGEAGTLNGPTFVHVNVTAVAIQVLTRVKRRSSTLTGTDPVPALDVQKSTLAAFHALCESVSLLETKSLSLDKGTSLLTITLEPGSSVLLPSWDGCIQLGHLN</sequence>
<evidence type="ECO:0000313" key="2">
    <source>
        <dbReference type="Proteomes" id="UP001221898"/>
    </source>
</evidence>
<dbReference type="EMBL" id="JAINUG010000698">
    <property type="protein sequence ID" value="KAJ8362316.1"/>
    <property type="molecule type" value="Genomic_DNA"/>
</dbReference>
<name>A0AAD7R471_9TELE</name>
<dbReference type="AlphaFoldDB" id="A0AAD7R471"/>
<reference evidence="1" key="1">
    <citation type="journal article" date="2023" name="Science">
        <title>Genome structures resolve the early diversification of teleost fishes.</title>
        <authorList>
            <person name="Parey E."/>
            <person name="Louis A."/>
            <person name="Montfort J."/>
            <person name="Bouchez O."/>
            <person name="Roques C."/>
            <person name="Iampietro C."/>
            <person name="Lluch J."/>
            <person name="Castinel A."/>
            <person name="Donnadieu C."/>
            <person name="Desvignes T."/>
            <person name="Floi Bucao C."/>
            <person name="Jouanno E."/>
            <person name="Wen M."/>
            <person name="Mejri S."/>
            <person name="Dirks R."/>
            <person name="Jansen H."/>
            <person name="Henkel C."/>
            <person name="Chen W.J."/>
            <person name="Zahm M."/>
            <person name="Cabau C."/>
            <person name="Klopp C."/>
            <person name="Thompson A.W."/>
            <person name="Robinson-Rechavi M."/>
            <person name="Braasch I."/>
            <person name="Lecointre G."/>
            <person name="Bobe J."/>
            <person name="Postlethwait J.H."/>
            <person name="Berthelot C."/>
            <person name="Roest Crollius H."/>
            <person name="Guiguen Y."/>
        </authorList>
    </citation>
    <scope>NUCLEOTIDE SEQUENCE</scope>
    <source>
        <strain evidence="1">NC1722</strain>
    </source>
</reference>
<dbReference type="Proteomes" id="UP001221898">
    <property type="component" value="Unassembled WGS sequence"/>
</dbReference>
<organism evidence="1 2">
    <name type="scientific">Aldrovandia affinis</name>
    <dbReference type="NCBI Taxonomy" id="143900"/>
    <lineage>
        <taxon>Eukaryota</taxon>
        <taxon>Metazoa</taxon>
        <taxon>Chordata</taxon>
        <taxon>Craniata</taxon>
        <taxon>Vertebrata</taxon>
        <taxon>Euteleostomi</taxon>
        <taxon>Actinopterygii</taxon>
        <taxon>Neopterygii</taxon>
        <taxon>Teleostei</taxon>
        <taxon>Notacanthiformes</taxon>
        <taxon>Halosauridae</taxon>
        <taxon>Aldrovandia</taxon>
    </lineage>
</organism>
<gene>
    <name evidence="1" type="ORF">AAFF_G00379900</name>
</gene>
<keyword evidence="2" id="KW-1185">Reference proteome</keyword>
<proteinExistence type="predicted"/>
<protein>
    <submittedName>
        <fullName evidence="1">Uncharacterized protein</fullName>
    </submittedName>
</protein>
<evidence type="ECO:0000313" key="1">
    <source>
        <dbReference type="EMBL" id="KAJ8362316.1"/>
    </source>
</evidence>
<accession>A0AAD7R471</accession>